<dbReference type="SUPFAM" id="SSF53056">
    <property type="entry name" value="beta-carbonic anhydrase, cab"/>
    <property type="match status" value="1"/>
</dbReference>
<feature type="binding site" evidence="6">
    <location>
        <position position="40"/>
    </location>
    <ligand>
        <name>Zn(2+)</name>
        <dbReference type="ChEBI" id="CHEBI:29105"/>
    </ligand>
</feature>
<keyword evidence="3 6" id="KW-0479">Metal-binding</keyword>
<evidence type="ECO:0000256" key="2">
    <source>
        <dbReference type="ARBA" id="ARBA00012925"/>
    </source>
</evidence>
<dbReference type="CDD" id="cd03379">
    <property type="entry name" value="beta_CA_cladeD"/>
    <property type="match status" value="1"/>
</dbReference>
<dbReference type="InterPro" id="IPR036874">
    <property type="entry name" value="Carbonic_anhydrase_sf"/>
</dbReference>
<dbReference type="EC" id="4.2.1.1" evidence="2"/>
<dbReference type="EMBL" id="FONT01000006">
    <property type="protein sequence ID" value="SFE95282.1"/>
    <property type="molecule type" value="Genomic_DNA"/>
</dbReference>
<gene>
    <name evidence="7" type="ORF">SAMN05192532_106201</name>
</gene>
<evidence type="ECO:0000313" key="7">
    <source>
        <dbReference type="EMBL" id="SFE95282.1"/>
    </source>
</evidence>
<feature type="binding site" evidence="6">
    <location>
        <position position="99"/>
    </location>
    <ligand>
        <name>Zn(2+)</name>
        <dbReference type="ChEBI" id="CHEBI:29105"/>
    </ligand>
</feature>
<comment type="cofactor">
    <cofactor evidence="6">
        <name>Zn(2+)</name>
        <dbReference type="ChEBI" id="CHEBI:29105"/>
    </cofactor>
    <text evidence="6">Binds 1 zinc ion per subunit.</text>
</comment>
<dbReference type="GO" id="GO:0008270">
    <property type="term" value="F:zinc ion binding"/>
    <property type="evidence" value="ECO:0007669"/>
    <property type="project" value="InterPro"/>
</dbReference>
<dbReference type="Pfam" id="PF00484">
    <property type="entry name" value="Pro_CA"/>
    <property type="match status" value="1"/>
</dbReference>
<dbReference type="Proteomes" id="UP000199516">
    <property type="component" value="Unassembled WGS sequence"/>
</dbReference>
<accession>A0A1I2EQG5</accession>
<proteinExistence type="inferred from homology"/>
<dbReference type="PANTHER" id="PTHR43175">
    <property type="entry name" value="CARBONIC ANHYDRASE"/>
    <property type="match status" value="1"/>
</dbReference>
<evidence type="ECO:0000313" key="8">
    <source>
        <dbReference type="Proteomes" id="UP000199516"/>
    </source>
</evidence>
<feature type="binding site" evidence="6">
    <location>
        <position position="38"/>
    </location>
    <ligand>
        <name>Zn(2+)</name>
        <dbReference type="ChEBI" id="CHEBI:29105"/>
    </ligand>
</feature>
<dbReference type="InterPro" id="IPR001765">
    <property type="entry name" value="Carbonic_anhydrase"/>
</dbReference>
<sequence length="185" mass="20813">MSMMDAILEYNKTFVEEKKYEQFQTTKFPNKKLVILTCMDTRLMELLPRALNLSNGDAKIIKNAGAVISHPFGSIMRSIIVSLYELQAQEVAIIGHYDCGMTGLQSKTILEKAKAHDLDMSNIEVAKYTGIDIDSWLKGFDSVEDNIRNSVDIVRRHPLLPKNTPVHGLAICPETGRLTVIDMEE</sequence>
<keyword evidence="8" id="KW-1185">Reference proteome</keyword>
<comment type="catalytic activity">
    <reaction evidence="5">
        <text>hydrogencarbonate + H(+) = CO2 + H2O</text>
        <dbReference type="Rhea" id="RHEA:10748"/>
        <dbReference type="ChEBI" id="CHEBI:15377"/>
        <dbReference type="ChEBI" id="CHEBI:15378"/>
        <dbReference type="ChEBI" id="CHEBI:16526"/>
        <dbReference type="ChEBI" id="CHEBI:17544"/>
        <dbReference type="EC" id="4.2.1.1"/>
    </reaction>
</comment>
<dbReference type="GO" id="GO:0004089">
    <property type="term" value="F:carbonate dehydratase activity"/>
    <property type="evidence" value="ECO:0007669"/>
    <property type="project" value="UniProtKB-EC"/>
</dbReference>
<evidence type="ECO:0000256" key="1">
    <source>
        <dbReference type="ARBA" id="ARBA00006217"/>
    </source>
</evidence>
<evidence type="ECO:0000256" key="3">
    <source>
        <dbReference type="ARBA" id="ARBA00022723"/>
    </source>
</evidence>
<reference evidence="7 8" key="1">
    <citation type="submission" date="2016-10" db="EMBL/GenBank/DDBJ databases">
        <authorList>
            <person name="de Groot N.N."/>
        </authorList>
    </citation>
    <scope>NUCLEOTIDE SEQUENCE [LARGE SCALE GENOMIC DNA]</scope>
    <source>
        <strain evidence="7 8">DSM 23995</strain>
    </source>
</reference>
<dbReference type="Gene3D" id="3.40.1050.10">
    <property type="entry name" value="Carbonic anhydrase"/>
    <property type="match status" value="1"/>
</dbReference>
<dbReference type="OrthoDB" id="9792260at2"/>
<evidence type="ECO:0000256" key="6">
    <source>
        <dbReference type="PIRSR" id="PIRSR601765-1"/>
    </source>
</evidence>
<dbReference type="PANTHER" id="PTHR43175:SF3">
    <property type="entry name" value="CARBON DISULFIDE HYDROLASE"/>
    <property type="match status" value="1"/>
</dbReference>
<dbReference type="RefSeq" id="WP_091662992.1">
    <property type="nucleotide sequence ID" value="NZ_FONT01000006.1"/>
</dbReference>
<dbReference type="SMART" id="SM00947">
    <property type="entry name" value="Pro_CA"/>
    <property type="match status" value="1"/>
</dbReference>
<feature type="binding site" evidence="6">
    <location>
        <position position="96"/>
    </location>
    <ligand>
        <name>Zn(2+)</name>
        <dbReference type="ChEBI" id="CHEBI:29105"/>
    </ligand>
</feature>
<name>A0A1I2EQG5_9BACI</name>
<comment type="similarity">
    <text evidence="1">Belongs to the beta-class carbonic anhydrase family.</text>
</comment>
<evidence type="ECO:0000256" key="5">
    <source>
        <dbReference type="ARBA" id="ARBA00048348"/>
    </source>
</evidence>
<dbReference type="STRING" id="930128.SAMN05192532_106201"/>
<keyword evidence="4 6" id="KW-0862">Zinc</keyword>
<organism evidence="7 8">
    <name type="scientific">Alteribacillus iranensis</name>
    <dbReference type="NCBI Taxonomy" id="930128"/>
    <lineage>
        <taxon>Bacteria</taxon>
        <taxon>Bacillati</taxon>
        <taxon>Bacillota</taxon>
        <taxon>Bacilli</taxon>
        <taxon>Bacillales</taxon>
        <taxon>Bacillaceae</taxon>
        <taxon>Alteribacillus</taxon>
    </lineage>
</organism>
<dbReference type="AlphaFoldDB" id="A0A1I2EQG5"/>
<protein>
    <recommendedName>
        <fullName evidence="2">carbonic anhydrase</fullName>
        <ecNumber evidence="2">4.2.1.1</ecNumber>
    </recommendedName>
</protein>
<evidence type="ECO:0000256" key="4">
    <source>
        <dbReference type="ARBA" id="ARBA00022833"/>
    </source>
</evidence>